<gene>
    <name evidence="1" type="ORF">RirG_143600</name>
</gene>
<name>A0A015MC07_RHIIW</name>
<accession>A0A015MC07</accession>
<dbReference type="EMBL" id="JEMT01023369">
    <property type="protein sequence ID" value="EXX64348.1"/>
    <property type="molecule type" value="Genomic_DNA"/>
</dbReference>
<evidence type="ECO:0000313" key="2">
    <source>
        <dbReference type="Proteomes" id="UP000022910"/>
    </source>
</evidence>
<dbReference type="AlphaFoldDB" id="A0A015MC07"/>
<comment type="caution">
    <text evidence="1">The sequence shown here is derived from an EMBL/GenBank/DDBJ whole genome shotgun (WGS) entry which is preliminary data.</text>
</comment>
<evidence type="ECO:0000313" key="1">
    <source>
        <dbReference type="EMBL" id="EXX64348.1"/>
    </source>
</evidence>
<protein>
    <submittedName>
        <fullName evidence="1">Uncharacterized protein</fullName>
    </submittedName>
</protein>
<dbReference type="Proteomes" id="UP000022910">
    <property type="component" value="Unassembled WGS sequence"/>
</dbReference>
<dbReference type="STRING" id="1432141.A0A015MC07"/>
<proteinExistence type="predicted"/>
<keyword evidence="2" id="KW-1185">Reference proteome</keyword>
<reference evidence="1 2" key="1">
    <citation type="submission" date="2014-02" db="EMBL/GenBank/DDBJ databases">
        <title>Single nucleus genome sequencing reveals high similarity among nuclei of an endomycorrhizal fungus.</title>
        <authorList>
            <person name="Lin K."/>
            <person name="Geurts R."/>
            <person name="Zhang Z."/>
            <person name="Limpens E."/>
            <person name="Saunders D.G."/>
            <person name="Mu D."/>
            <person name="Pang E."/>
            <person name="Cao H."/>
            <person name="Cha H."/>
            <person name="Lin T."/>
            <person name="Zhou Q."/>
            <person name="Shang Y."/>
            <person name="Li Y."/>
            <person name="Ivanov S."/>
            <person name="Sharma T."/>
            <person name="Velzen R.V."/>
            <person name="Ruijter N.D."/>
            <person name="Aanen D.K."/>
            <person name="Win J."/>
            <person name="Kamoun S."/>
            <person name="Bisseling T."/>
            <person name="Huang S."/>
        </authorList>
    </citation>
    <scope>NUCLEOTIDE SEQUENCE [LARGE SCALE GENOMIC DNA]</scope>
    <source>
        <strain evidence="2">DAOM197198w</strain>
    </source>
</reference>
<sequence>MPRTPQEVFESLNFLPDPTPAAHDSDHYANFSMVYNKPTTDEHQPSKKIAATGTERGLSGLYINTKVREFITCNECSKVRCLFSGRQLTEQDGLEIQHAIENWPYTCGSTVFPQDHNLFDKVFVREKICCKTPMEFTYYSCRKVHSDRCYHCGSTDDLQDKPDSLMEKYKSILSLCAGCQDKGLDFFCRMPIQTKKRKHNQ</sequence>
<dbReference type="OrthoDB" id="2346462at2759"/>
<dbReference type="HOGENOM" id="CLU_1361064_0_0_1"/>
<organism evidence="1 2">
    <name type="scientific">Rhizophagus irregularis (strain DAOM 197198w)</name>
    <name type="common">Glomus intraradices</name>
    <dbReference type="NCBI Taxonomy" id="1432141"/>
    <lineage>
        <taxon>Eukaryota</taxon>
        <taxon>Fungi</taxon>
        <taxon>Fungi incertae sedis</taxon>
        <taxon>Mucoromycota</taxon>
        <taxon>Glomeromycotina</taxon>
        <taxon>Glomeromycetes</taxon>
        <taxon>Glomerales</taxon>
        <taxon>Glomeraceae</taxon>
        <taxon>Rhizophagus</taxon>
    </lineage>
</organism>